<dbReference type="AlphaFoldDB" id="A0A6B2LF98"/>
<keyword evidence="3 5" id="KW-1133">Transmembrane helix</keyword>
<dbReference type="GO" id="GO:0008610">
    <property type="term" value="P:lipid biosynthetic process"/>
    <property type="evidence" value="ECO:0007669"/>
    <property type="project" value="InterPro"/>
</dbReference>
<dbReference type="EMBL" id="GIBP01006548">
    <property type="protein sequence ID" value="NDV35517.1"/>
    <property type="molecule type" value="Transcribed_RNA"/>
</dbReference>
<sequence>MGTVGARGLVVWAPMVSFLCGCWVIGLSFLLFLDINHSPRFLYKTKIQKQRFEVSKGKNNPPLKQLLFNLIFNQLVFLIPLHYLFQVYFGVQIFRTDKLPSLLEMARDMLVSVLTTEVLFYYSHALLHYPVFYASIHKIHHQFKTPIALSATYAHPIELLIGNAVPVFSGPILMRSHIVTACIWIFLSMLQTSYDHSGFQLLSWGHPRTRQPLFHDRHHQYFVGNYGVIGLLDWFHSTIRVPNNKQTA</sequence>
<organism evidence="7">
    <name type="scientific">Arcella intermedia</name>
    <dbReference type="NCBI Taxonomy" id="1963864"/>
    <lineage>
        <taxon>Eukaryota</taxon>
        <taxon>Amoebozoa</taxon>
        <taxon>Tubulinea</taxon>
        <taxon>Elardia</taxon>
        <taxon>Arcellinida</taxon>
        <taxon>Sphaerothecina</taxon>
        <taxon>Arcellidae</taxon>
        <taxon>Arcella</taxon>
    </lineage>
</organism>
<evidence type="ECO:0000256" key="1">
    <source>
        <dbReference type="ARBA" id="ARBA00004370"/>
    </source>
</evidence>
<name>A0A6B2LF98_9EUKA</name>
<dbReference type="Pfam" id="PF04116">
    <property type="entry name" value="FA_hydroxylase"/>
    <property type="match status" value="1"/>
</dbReference>
<evidence type="ECO:0000256" key="3">
    <source>
        <dbReference type="ARBA" id="ARBA00022989"/>
    </source>
</evidence>
<evidence type="ECO:0000313" key="7">
    <source>
        <dbReference type="EMBL" id="NDV35517.1"/>
    </source>
</evidence>
<dbReference type="GO" id="GO:0016491">
    <property type="term" value="F:oxidoreductase activity"/>
    <property type="evidence" value="ECO:0007669"/>
    <property type="project" value="InterPro"/>
</dbReference>
<keyword evidence="4 5" id="KW-0472">Membrane</keyword>
<evidence type="ECO:0000256" key="4">
    <source>
        <dbReference type="ARBA" id="ARBA00023136"/>
    </source>
</evidence>
<evidence type="ECO:0000256" key="5">
    <source>
        <dbReference type="SAM" id="Phobius"/>
    </source>
</evidence>
<comment type="subcellular location">
    <subcellularLocation>
        <location evidence="1">Membrane</location>
    </subcellularLocation>
</comment>
<keyword evidence="2 5" id="KW-0812">Transmembrane</keyword>
<evidence type="ECO:0000259" key="6">
    <source>
        <dbReference type="Pfam" id="PF04116"/>
    </source>
</evidence>
<protein>
    <recommendedName>
        <fullName evidence="6">Fatty acid hydroxylase domain-containing protein</fullName>
    </recommendedName>
</protein>
<dbReference type="GO" id="GO:0005506">
    <property type="term" value="F:iron ion binding"/>
    <property type="evidence" value="ECO:0007669"/>
    <property type="project" value="InterPro"/>
</dbReference>
<accession>A0A6B2LF98</accession>
<dbReference type="PROSITE" id="PS51257">
    <property type="entry name" value="PROKAR_LIPOPROTEIN"/>
    <property type="match status" value="1"/>
</dbReference>
<feature type="transmembrane region" description="Helical" evidence="5">
    <location>
        <begin position="12"/>
        <end position="33"/>
    </location>
</feature>
<feature type="domain" description="Fatty acid hydroxylase" evidence="6">
    <location>
        <begin position="110"/>
        <end position="238"/>
    </location>
</feature>
<dbReference type="InterPro" id="IPR050307">
    <property type="entry name" value="Sterol_Desaturase_Related"/>
</dbReference>
<proteinExistence type="predicted"/>
<dbReference type="InterPro" id="IPR006694">
    <property type="entry name" value="Fatty_acid_hydroxylase"/>
</dbReference>
<reference evidence="7" key="1">
    <citation type="journal article" date="2020" name="J. Eukaryot. Microbiol.">
        <title>De novo Sequencing, Assembly and Annotation of the Transcriptome for the Free-Living Testate Amoeba Arcella intermedia.</title>
        <authorList>
            <person name="Ribeiro G.M."/>
            <person name="Porfirio-Sousa A.L."/>
            <person name="Maurer-Alcala X.X."/>
            <person name="Katz L.A."/>
            <person name="Lahr D.J.G."/>
        </authorList>
    </citation>
    <scope>NUCLEOTIDE SEQUENCE</scope>
</reference>
<dbReference type="PANTHER" id="PTHR11863">
    <property type="entry name" value="STEROL DESATURASE"/>
    <property type="match status" value="1"/>
</dbReference>
<feature type="transmembrane region" description="Helical" evidence="5">
    <location>
        <begin position="66"/>
        <end position="89"/>
    </location>
</feature>
<evidence type="ECO:0000256" key="2">
    <source>
        <dbReference type="ARBA" id="ARBA00022692"/>
    </source>
</evidence>
<dbReference type="GO" id="GO:0016020">
    <property type="term" value="C:membrane"/>
    <property type="evidence" value="ECO:0007669"/>
    <property type="project" value="UniProtKB-SubCell"/>
</dbReference>